<sequence>MMLQARARQTRAAFRGDLHTKGCRCVVRAHPPSSDYASTAKAGLAAAALAAFLLSPSAHAATLADAAAEREIAIASQKQQLEYLLLQQENARKAALMAQRKAVEQQVTNVETALQQKLTEQRAGVLAAEKQGDKGLAESIKAQEAQLEEKAAQVRMAAVQLESRLDRAEMLQKAKAVAEKQQVERAAKEAVDDINDALDRWLESISNLK</sequence>
<gene>
    <name evidence="2" type="ORF">Vafri_11010</name>
</gene>
<keyword evidence="1" id="KW-0175">Coiled coil</keyword>
<keyword evidence="3" id="KW-1185">Reference proteome</keyword>
<dbReference type="EMBL" id="BNCO01000021">
    <property type="protein sequence ID" value="GIL55445.1"/>
    <property type="molecule type" value="Genomic_DNA"/>
</dbReference>
<name>A0A8J4B728_9CHLO</name>
<proteinExistence type="predicted"/>
<evidence type="ECO:0000313" key="2">
    <source>
        <dbReference type="EMBL" id="GIL55445.1"/>
    </source>
</evidence>
<reference evidence="2" key="1">
    <citation type="journal article" date="2021" name="Proc. Natl. Acad. Sci. U.S.A.">
        <title>Three genomes in the algal genus Volvox reveal the fate of a haploid sex-determining region after a transition to homothallism.</title>
        <authorList>
            <person name="Yamamoto K."/>
            <person name="Hamaji T."/>
            <person name="Kawai-Toyooka H."/>
            <person name="Matsuzaki R."/>
            <person name="Takahashi F."/>
            <person name="Nishimura Y."/>
            <person name="Kawachi M."/>
            <person name="Noguchi H."/>
            <person name="Minakuchi Y."/>
            <person name="Umen J.G."/>
            <person name="Toyoda A."/>
            <person name="Nozaki H."/>
        </authorList>
    </citation>
    <scope>NUCLEOTIDE SEQUENCE</scope>
    <source>
        <strain evidence="2">NIES-3780</strain>
    </source>
</reference>
<accession>A0A8J4B728</accession>
<dbReference type="Proteomes" id="UP000747399">
    <property type="component" value="Unassembled WGS sequence"/>
</dbReference>
<comment type="caution">
    <text evidence="2">The sequence shown here is derived from an EMBL/GenBank/DDBJ whole genome shotgun (WGS) entry which is preliminary data.</text>
</comment>
<evidence type="ECO:0000313" key="3">
    <source>
        <dbReference type="Proteomes" id="UP000747399"/>
    </source>
</evidence>
<protein>
    <submittedName>
        <fullName evidence="2">Uncharacterized protein</fullName>
    </submittedName>
</protein>
<evidence type="ECO:0000256" key="1">
    <source>
        <dbReference type="SAM" id="Coils"/>
    </source>
</evidence>
<dbReference type="AlphaFoldDB" id="A0A8J4B728"/>
<feature type="coiled-coil region" evidence="1">
    <location>
        <begin position="86"/>
        <end position="200"/>
    </location>
</feature>
<organism evidence="2 3">
    <name type="scientific">Volvox africanus</name>
    <dbReference type="NCBI Taxonomy" id="51714"/>
    <lineage>
        <taxon>Eukaryota</taxon>
        <taxon>Viridiplantae</taxon>
        <taxon>Chlorophyta</taxon>
        <taxon>core chlorophytes</taxon>
        <taxon>Chlorophyceae</taxon>
        <taxon>CS clade</taxon>
        <taxon>Chlamydomonadales</taxon>
        <taxon>Volvocaceae</taxon>
        <taxon>Volvox</taxon>
    </lineage>
</organism>